<dbReference type="EMBL" id="AHOT01000029">
    <property type="protein sequence ID" value="EIM13320.1"/>
    <property type="molecule type" value="Genomic_DNA"/>
</dbReference>
<feature type="domain" description="OmpA-like" evidence="2">
    <location>
        <begin position="185"/>
        <end position="273"/>
    </location>
</feature>
<name>A0AB33WJE8_9PSED</name>
<proteinExistence type="predicted"/>
<evidence type="ECO:0000313" key="3">
    <source>
        <dbReference type="EMBL" id="EIM13320.1"/>
    </source>
</evidence>
<dbReference type="InterPro" id="IPR050330">
    <property type="entry name" value="Bact_OuterMem_StrucFunc"/>
</dbReference>
<dbReference type="CDD" id="cd07185">
    <property type="entry name" value="OmpA_C-like"/>
    <property type="match status" value="1"/>
</dbReference>
<dbReference type="Pfam" id="PF00691">
    <property type="entry name" value="OmpA"/>
    <property type="match status" value="1"/>
</dbReference>
<dbReference type="AlphaFoldDB" id="A0AB33WJE8"/>
<accession>A0AB33WJE8</accession>
<evidence type="ECO:0000313" key="4">
    <source>
        <dbReference type="Proteomes" id="UP000003790"/>
    </source>
</evidence>
<keyword evidence="1" id="KW-0732">Signal</keyword>
<dbReference type="Gene3D" id="3.30.1330.60">
    <property type="entry name" value="OmpA-like domain"/>
    <property type="match status" value="1"/>
</dbReference>
<comment type="caution">
    <text evidence="3">The sequence shown here is derived from an EMBL/GenBank/DDBJ whole genome shotgun (WGS) entry which is preliminary data.</text>
</comment>
<feature type="chain" id="PRO_5044207067" evidence="1">
    <location>
        <begin position="30"/>
        <end position="301"/>
    </location>
</feature>
<dbReference type="PANTHER" id="PTHR30329:SF21">
    <property type="entry name" value="LIPOPROTEIN YIAD-RELATED"/>
    <property type="match status" value="1"/>
</dbReference>
<dbReference type="InterPro" id="IPR006665">
    <property type="entry name" value="OmpA-like"/>
</dbReference>
<evidence type="ECO:0000256" key="1">
    <source>
        <dbReference type="SAM" id="SignalP"/>
    </source>
</evidence>
<feature type="signal peptide" evidence="1">
    <location>
        <begin position="1"/>
        <end position="29"/>
    </location>
</feature>
<dbReference type="SUPFAM" id="SSF103088">
    <property type="entry name" value="OmpA-like"/>
    <property type="match status" value="1"/>
</dbReference>
<protein>
    <submittedName>
        <fullName evidence="3">OmpA family protein</fullName>
    </submittedName>
</protein>
<gene>
    <name evidence="3" type="ORF">PchlO6_6074</name>
</gene>
<organism evidence="3 4">
    <name type="scientific">Pseudomonas chlororaphis O6</name>
    <dbReference type="NCBI Taxonomy" id="1037915"/>
    <lineage>
        <taxon>Bacteria</taxon>
        <taxon>Pseudomonadati</taxon>
        <taxon>Pseudomonadota</taxon>
        <taxon>Gammaproteobacteria</taxon>
        <taxon>Pseudomonadales</taxon>
        <taxon>Pseudomonadaceae</taxon>
        <taxon>Pseudomonas</taxon>
    </lineage>
</organism>
<sequence>MFFKLKSRHFQAACLVSLLSVALLETACADISPSVFAEKYSAAPEVTPAHSQVVYYRLGVPGEKAPAANVYVDQEFHSSLLPGGYTAFCVAPGAHGLSAVQNDAPKYQGKYQQASVILEAGKTLFLRVSEAAGQPSQIVSRNIAEKELANELRQVHMVSRAAAVQDCDYVPRSEEKSYSLSSDVLFGFGRFEPSPAARTAVRQLVAQLRQESSVQAASIVVVGHTDPIGNELANEGLGLRRAQAVRELLVNNGLSPERITAHSVGSREPVTQGCEGGRAALIACHAADRRVVIHVRGQDEG</sequence>
<dbReference type="Proteomes" id="UP000003790">
    <property type="component" value="Chromosome"/>
</dbReference>
<dbReference type="PANTHER" id="PTHR30329">
    <property type="entry name" value="STATOR ELEMENT OF FLAGELLAR MOTOR COMPLEX"/>
    <property type="match status" value="1"/>
</dbReference>
<reference evidence="3 4" key="1">
    <citation type="journal article" date="2012" name="PLoS Genet.">
        <title>Comparative Genomics of Plant-Associated Pseudomonas spp.: Insights into Diversity and Inheritance of Traits Involved in Multitrophic Interactions.</title>
        <authorList>
            <person name="Loper J.E."/>
            <person name="Hassan K.A."/>
            <person name="Mavrodi D.V."/>
            <person name="Davis E.W.II."/>
            <person name="Lim C.K."/>
            <person name="Shaffer B.T."/>
            <person name="Elbourne L.D."/>
            <person name="Stockwell V.O."/>
            <person name="Hartney S.L."/>
            <person name="Breakwell K."/>
            <person name="Henkels M.D."/>
            <person name="Tetu S.G."/>
            <person name="Rangel L.I."/>
            <person name="Kidarsa T.A."/>
            <person name="Wilson N.L."/>
            <person name="van de Mortel J.E."/>
            <person name="Song C."/>
            <person name="Blumhagen R."/>
            <person name="Radune D."/>
            <person name="Hostetler J.B."/>
            <person name="Brinkac L.M."/>
            <person name="Durkin A.S."/>
            <person name="Kluepfel D.A."/>
            <person name="Wechter W.P."/>
            <person name="Anderson A.J."/>
            <person name="Kim Y.C."/>
            <person name="Pierson L.S.III."/>
            <person name="Pierson E.A."/>
            <person name="Lindow S.E."/>
            <person name="Kobayashi D.Y."/>
            <person name="Raaijmakers J.M."/>
            <person name="Weller D.M."/>
            <person name="Thomashow L.S."/>
            <person name="Allen A.E."/>
            <person name="Paulsen I.T."/>
        </authorList>
    </citation>
    <scope>NUCLEOTIDE SEQUENCE [LARGE SCALE GENOMIC DNA]</scope>
    <source>
        <strain evidence="3 4">O6</strain>
    </source>
</reference>
<dbReference type="RefSeq" id="WP_009051501.1">
    <property type="nucleotide sequence ID" value="NZ_CM001490.1"/>
</dbReference>
<dbReference type="InterPro" id="IPR036737">
    <property type="entry name" value="OmpA-like_sf"/>
</dbReference>
<evidence type="ECO:0000259" key="2">
    <source>
        <dbReference type="Pfam" id="PF00691"/>
    </source>
</evidence>